<evidence type="ECO:0000256" key="1">
    <source>
        <dbReference type="SAM" id="MobiDB-lite"/>
    </source>
</evidence>
<dbReference type="GeneTree" id="ENSGT00940000154543"/>
<feature type="region of interest" description="Disordered" evidence="1">
    <location>
        <begin position="161"/>
        <end position="191"/>
    </location>
</feature>
<organism evidence="2 3">
    <name type="scientific">Peromyscus maniculatus bairdii</name>
    <name type="common">Prairie deer mouse</name>
    <dbReference type="NCBI Taxonomy" id="230844"/>
    <lineage>
        <taxon>Eukaryota</taxon>
        <taxon>Metazoa</taxon>
        <taxon>Chordata</taxon>
        <taxon>Craniata</taxon>
        <taxon>Vertebrata</taxon>
        <taxon>Euteleostomi</taxon>
        <taxon>Mammalia</taxon>
        <taxon>Eutheria</taxon>
        <taxon>Euarchontoglires</taxon>
        <taxon>Glires</taxon>
        <taxon>Rodentia</taxon>
        <taxon>Myomorpha</taxon>
        <taxon>Muroidea</taxon>
        <taxon>Cricetidae</taxon>
        <taxon>Neotominae</taxon>
        <taxon>Peromyscus</taxon>
    </lineage>
</organism>
<dbReference type="Pfam" id="PF15344">
    <property type="entry name" value="FAM217"/>
    <property type="match status" value="1"/>
</dbReference>
<proteinExistence type="predicted"/>
<reference evidence="2" key="2">
    <citation type="submission" date="2025-08" db="UniProtKB">
        <authorList>
            <consortium name="Ensembl"/>
        </authorList>
    </citation>
    <scope>IDENTIFICATION</scope>
</reference>
<feature type="compositionally biased region" description="Polar residues" evidence="1">
    <location>
        <begin position="499"/>
        <end position="510"/>
    </location>
</feature>
<reference evidence="2 3" key="1">
    <citation type="submission" date="2018-10" db="EMBL/GenBank/DDBJ databases">
        <title>Improved assembly of the deer mouse Peromyscus maniculatus genome.</title>
        <authorList>
            <person name="Lassance J.-M."/>
            <person name="Hoekstra H.E."/>
        </authorList>
    </citation>
    <scope>NUCLEOTIDE SEQUENCE [LARGE SCALE GENOMIC DNA]</scope>
</reference>
<dbReference type="Ensembl" id="ENSPEMT00000027627.2">
    <property type="protein sequence ID" value="ENSPEMP00000023257.2"/>
    <property type="gene ID" value="ENSPEMG00000020354.2"/>
</dbReference>
<dbReference type="PANTHER" id="PTHR22145">
    <property type="entry name" value="SI:CH211-266K22.6"/>
    <property type="match status" value="1"/>
</dbReference>
<keyword evidence="3" id="KW-1185">Reference proteome</keyword>
<dbReference type="InterPro" id="IPR029266">
    <property type="entry name" value="FAM217"/>
</dbReference>
<feature type="region of interest" description="Disordered" evidence="1">
    <location>
        <begin position="591"/>
        <end position="610"/>
    </location>
</feature>
<evidence type="ECO:0000313" key="3">
    <source>
        <dbReference type="Proteomes" id="UP000694547"/>
    </source>
</evidence>
<dbReference type="PANTHER" id="PTHR22145:SF4">
    <property type="entry name" value="PROTEIN FAM217A"/>
    <property type="match status" value="1"/>
</dbReference>
<dbReference type="AlphaFoldDB" id="A0A8C8U1Y3"/>
<name>A0A8C8U1Y3_PERMB</name>
<accession>A0A8C8U1Y3</accession>
<feature type="region of interest" description="Disordered" evidence="1">
    <location>
        <begin position="66"/>
        <end position="92"/>
    </location>
</feature>
<dbReference type="Proteomes" id="UP000694547">
    <property type="component" value="Chromosome 5"/>
</dbReference>
<feature type="region of interest" description="Disordered" evidence="1">
    <location>
        <begin position="471"/>
        <end position="510"/>
    </location>
</feature>
<evidence type="ECO:0000313" key="2">
    <source>
        <dbReference type="Ensembl" id="ENSPEMP00000023257.2"/>
    </source>
</evidence>
<sequence length="647" mass="71739">MSRLIQRAPVSPEHLPLPASYSCASDKASWLPEGRVFSNVQREKIISKFLKGSLLKRVFGSQQLRWESPNSQKEDPSPACPSTRKKAEAQPAPAELFAQHKEAPAPGAGGEEDNGGQDTWVFEVNKTSRGQKNSSNKMGRKNDEICGTNLLVSSVSQENLSPWNLDSEEPLADNENLPLGKDGPAGSKTNKNHLETPAEQLVLQLTVSEHAHSRVQNSNQGVFQLWNSPVNKGSTLDSREFKNSSVETGFSASNSPRLFTLNHSLTNIPGLTASKQVSPYPGQSVPAGLCWPYADGDFLKDRNEFRLNSCSTMENNNGDSLSVSNWNFKYRNSSVEENVTDESDLSENEKMNDSLLSYFKKMDLNLKPETIDHVERSFPEEANGMSAYADFLPAPFNTLDLHKFALSKCENWKAVIDPPESSIERLIIRLLELERLQHMTIQKEKPRLQSTFYSSMFSMAERPASSKAIALKGRPPKFPDTLILQTSSVEKSRDKRKNSSGSGKSEQNVSKWNWSSAGKCKLNSRPLLRCSSTAKQCVAAHEDLKNSKSSILNPCQELPPKPTTAQAAQPLAKVVSAKCLPPRSPVPVSPIPLSFPENPKEESKVPKTKRKLHRKSILLNRPFYIQKQNCLSPSLIARGKCSPTDQK</sequence>
<reference evidence="2" key="3">
    <citation type="submission" date="2025-09" db="UniProtKB">
        <authorList>
            <consortium name="Ensembl"/>
        </authorList>
    </citation>
    <scope>IDENTIFICATION</scope>
</reference>
<protein>
    <submittedName>
        <fullName evidence="2">Family with sequence similarity 217, member A</fullName>
    </submittedName>
</protein>